<reference evidence="1 2" key="1">
    <citation type="submission" date="2023-12" db="EMBL/GenBank/DDBJ databases">
        <title>Genome sequencing and assembly of bacterial species from a model synthetic community.</title>
        <authorList>
            <person name="Hogle S.L."/>
        </authorList>
    </citation>
    <scope>NUCLEOTIDE SEQUENCE [LARGE SCALE GENOMIC DNA]</scope>
    <source>
        <strain evidence="1 2">HAMBI_3031</strain>
    </source>
</reference>
<dbReference type="Proteomes" id="UP001325680">
    <property type="component" value="Chromosome"/>
</dbReference>
<dbReference type="EMBL" id="CP139960">
    <property type="protein sequence ID" value="WQD40683.1"/>
    <property type="molecule type" value="Genomic_DNA"/>
</dbReference>
<gene>
    <name evidence="1" type="ORF">U0035_11040</name>
</gene>
<proteinExistence type="predicted"/>
<accession>A0ABZ0WD97</accession>
<dbReference type="RefSeq" id="WP_114789852.1">
    <property type="nucleotide sequence ID" value="NZ_CP139960.1"/>
</dbReference>
<keyword evidence="2" id="KW-1185">Reference proteome</keyword>
<protein>
    <submittedName>
        <fullName evidence="1">Uncharacterized protein</fullName>
    </submittedName>
</protein>
<organism evidence="1 2">
    <name type="scientific">Niabella yanshanensis</name>
    <dbReference type="NCBI Taxonomy" id="577386"/>
    <lineage>
        <taxon>Bacteria</taxon>
        <taxon>Pseudomonadati</taxon>
        <taxon>Bacteroidota</taxon>
        <taxon>Chitinophagia</taxon>
        <taxon>Chitinophagales</taxon>
        <taxon>Chitinophagaceae</taxon>
        <taxon>Niabella</taxon>
    </lineage>
</organism>
<evidence type="ECO:0000313" key="2">
    <source>
        <dbReference type="Proteomes" id="UP001325680"/>
    </source>
</evidence>
<sequence length="206" mass="23745">MKNKKTNDPFETQGWALEVITDPYQVIAHCFNLDDIAGYRCTIRQVLLSAGSSKVHRKSDPATVLRQFKAITSVILAAKELCHLKKSTELKIADKQLMEKRLYAKPYSICPEWDYMPRLLNTTEYKNPYLVFRRLLKCHDVPKWRALMDEIIDYAFASYADKCDLNLLALFLHFTKLMEAAHLIDVREITHLGGYLKPGIVLQANP</sequence>
<name>A0ABZ0WD97_9BACT</name>
<evidence type="ECO:0000313" key="1">
    <source>
        <dbReference type="EMBL" id="WQD40683.1"/>
    </source>
</evidence>